<gene>
    <name evidence="3" type="ORF">GGR00_004915</name>
</gene>
<dbReference type="AlphaFoldDB" id="A0A7X0FCE7"/>
<proteinExistence type="predicted"/>
<feature type="domain" description="Creatinase N-terminal" evidence="2">
    <location>
        <begin position="18"/>
        <end position="114"/>
    </location>
</feature>
<evidence type="ECO:0000259" key="2">
    <source>
        <dbReference type="Pfam" id="PF01321"/>
    </source>
</evidence>
<keyword evidence="3" id="KW-0645">Protease</keyword>
<evidence type="ECO:0000313" key="3">
    <source>
        <dbReference type="EMBL" id="MBB6357095.1"/>
    </source>
</evidence>
<dbReference type="EMBL" id="JACHOU010000020">
    <property type="protein sequence ID" value="MBB6357095.1"/>
    <property type="molecule type" value="Genomic_DNA"/>
</dbReference>
<dbReference type="InterPro" id="IPR000994">
    <property type="entry name" value="Pept_M24"/>
</dbReference>
<keyword evidence="3" id="KW-0378">Hydrolase</keyword>
<organism evidence="3 4">
    <name type="scientific">Aminobacter aganoensis</name>
    <dbReference type="NCBI Taxonomy" id="83264"/>
    <lineage>
        <taxon>Bacteria</taxon>
        <taxon>Pseudomonadati</taxon>
        <taxon>Pseudomonadota</taxon>
        <taxon>Alphaproteobacteria</taxon>
        <taxon>Hyphomicrobiales</taxon>
        <taxon>Phyllobacteriaceae</taxon>
        <taxon>Aminobacter</taxon>
    </lineage>
</organism>
<dbReference type="Proteomes" id="UP000536262">
    <property type="component" value="Unassembled WGS sequence"/>
</dbReference>
<dbReference type="CDD" id="cd01066">
    <property type="entry name" value="APP_MetAP"/>
    <property type="match status" value="1"/>
</dbReference>
<dbReference type="Gene3D" id="3.40.350.10">
    <property type="entry name" value="Creatinase/prolidase N-terminal domain"/>
    <property type="match status" value="1"/>
</dbReference>
<protein>
    <submittedName>
        <fullName evidence="3">Xaa-Pro aminopeptidase</fullName>
    </submittedName>
</protein>
<dbReference type="InterPro" id="IPR050659">
    <property type="entry name" value="Peptidase_M24B"/>
</dbReference>
<dbReference type="GO" id="GO:0004177">
    <property type="term" value="F:aminopeptidase activity"/>
    <property type="evidence" value="ECO:0007669"/>
    <property type="project" value="UniProtKB-KW"/>
</dbReference>
<comment type="caution">
    <text evidence="3">The sequence shown here is derived from an EMBL/GenBank/DDBJ whole genome shotgun (WGS) entry which is preliminary data.</text>
</comment>
<dbReference type="SUPFAM" id="SSF55920">
    <property type="entry name" value="Creatinase/aminopeptidase"/>
    <property type="match status" value="1"/>
</dbReference>
<evidence type="ECO:0000259" key="1">
    <source>
        <dbReference type="Pfam" id="PF00557"/>
    </source>
</evidence>
<sequence>MLPAPPPPDVPLHELERRLALIRQEMASDRIDILVLTGQKNIEYFTDYRTLSWAYHARPLFALLDESGVRIIASNIETRNLESKPRHFPWFYYDGYLPEAANAVAEQIRRRRIGKFLRIGIDYGQDMFGRGSIELVNGLQTLAGESGLLSGAAALWRTRCIKSRFEANLKRMSFAIVNAAFDQAVSEARLGIAEFEFCRLVQVHIIRNGADKADPIAMTFGKGDFIYSRHPGARQLRQGDYLWTDFRSTYGGYPADRNRIARGGEPGPAEIRLYDTTRSLTLALVDSIHAGMRCSELFANYRNLWHDAGLPPSYGLVSRIGHGGGLDVTEPPSIAADSDAAIRAGMILHIEPKLEFDGAVYQFEEIVYVCEDGIEFLSTPSPAAIPVIA</sequence>
<evidence type="ECO:0000313" key="4">
    <source>
        <dbReference type="Proteomes" id="UP000536262"/>
    </source>
</evidence>
<dbReference type="InterPro" id="IPR036005">
    <property type="entry name" value="Creatinase/aminopeptidase-like"/>
</dbReference>
<dbReference type="SUPFAM" id="SSF53092">
    <property type="entry name" value="Creatinase/prolidase N-terminal domain"/>
    <property type="match status" value="1"/>
</dbReference>
<dbReference type="Pfam" id="PF01321">
    <property type="entry name" value="Creatinase_N"/>
    <property type="match status" value="1"/>
</dbReference>
<dbReference type="Pfam" id="PF00557">
    <property type="entry name" value="Peptidase_M24"/>
    <property type="match status" value="1"/>
</dbReference>
<keyword evidence="4" id="KW-1185">Reference proteome</keyword>
<dbReference type="PANTHER" id="PTHR46112:SF2">
    <property type="entry name" value="XAA-PRO AMINOPEPTIDASE P-RELATED"/>
    <property type="match status" value="1"/>
</dbReference>
<feature type="domain" description="Peptidase M24" evidence="1">
    <location>
        <begin position="175"/>
        <end position="369"/>
    </location>
</feature>
<dbReference type="InterPro" id="IPR000587">
    <property type="entry name" value="Creatinase_N"/>
</dbReference>
<keyword evidence="3" id="KW-0031">Aminopeptidase</keyword>
<dbReference type="InterPro" id="IPR029149">
    <property type="entry name" value="Creatin/AminoP/Spt16_N"/>
</dbReference>
<name>A0A7X0FCE7_9HYPH</name>
<reference evidence="3 4" key="1">
    <citation type="submission" date="2020-08" db="EMBL/GenBank/DDBJ databases">
        <title>Genomic Encyclopedia of Type Strains, Phase IV (KMG-IV): sequencing the most valuable type-strain genomes for metagenomic binning, comparative biology and taxonomic classification.</title>
        <authorList>
            <person name="Goeker M."/>
        </authorList>
    </citation>
    <scope>NUCLEOTIDE SEQUENCE [LARGE SCALE GENOMIC DNA]</scope>
    <source>
        <strain evidence="3 4">DSM 7051</strain>
    </source>
</reference>
<dbReference type="PANTHER" id="PTHR46112">
    <property type="entry name" value="AMINOPEPTIDASE"/>
    <property type="match status" value="1"/>
</dbReference>
<dbReference type="RefSeq" id="WP_210315122.1">
    <property type="nucleotide sequence ID" value="NZ_BAABEG010000004.1"/>
</dbReference>
<accession>A0A7X0FCE7</accession>
<dbReference type="Gene3D" id="3.90.230.10">
    <property type="entry name" value="Creatinase/methionine aminopeptidase superfamily"/>
    <property type="match status" value="1"/>
</dbReference>